<dbReference type="InterPro" id="IPR000568">
    <property type="entry name" value="ATP_synth_F0_asu"/>
</dbReference>
<dbReference type="CDD" id="cd00310">
    <property type="entry name" value="ATP-synt_Fo_a_6"/>
    <property type="match status" value="1"/>
</dbReference>
<comment type="subcellular location">
    <subcellularLocation>
        <location evidence="1">Membrane</location>
        <topology evidence="1">Multi-pass membrane protein</topology>
    </subcellularLocation>
</comment>
<keyword evidence="6" id="KW-0375">Hydrogen ion transport</keyword>
<dbReference type="AlphaFoldDB" id="K1UD82"/>
<comment type="similarity">
    <text evidence="2">Belongs to the ATPase A chain family.</text>
</comment>
<protein>
    <submittedName>
        <fullName evidence="12">ATP synthase F0, A subunit</fullName>
    </submittedName>
</protein>
<evidence type="ECO:0000256" key="6">
    <source>
        <dbReference type="ARBA" id="ARBA00022781"/>
    </source>
</evidence>
<dbReference type="NCBIfam" id="TIGR01131">
    <property type="entry name" value="ATP_synt_6_or_A"/>
    <property type="match status" value="1"/>
</dbReference>
<dbReference type="HAMAP" id="MF_01393">
    <property type="entry name" value="ATP_synth_a_bact"/>
    <property type="match status" value="1"/>
</dbReference>
<dbReference type="InterPro" id="IPR023011">
    <property type="entry name" value="ATP_synth_F0_asu_AS"/>
</dbReference>
<feature type="transmembrane region" description="Helical" evidence="11">
    <location>
        <begin position="74"/>
        <end position="94"/>
    </location>
</feature>
<dbReference type="GO" id="GO:0005886">
    <property type="term" value="C:plasma membrane"/>
    <property type="evidence" value="ECO:0007669"/>
    <property type="project" value="TreeGrafter"/>
</dbReference>
<keyword evidence="3" id="KW-0813">Transport</keyword>
<feature type="transmembrane region" description="Helical" evidence="11">
    <location>
        <begin position="100"/>
        <end position="122"/>
    </location>
</feature>
<dbReference type="PRINTS" id="PR00123">
    <property type="entry name" value="ATPASEA"/>
</dbReference>
<evidence type="ECO:0000256" key="4">
    <source>
        <dbReference type="ARBA" id="ARBA00022547"/>
    </source>
</evidence>
<keyword evidence="8" id="KW-0406">Ion transport</keyword>
<feature type="transmembrane region" description="Helical" evidence="11">
    <location>
        <begin position="143"/>
        <end position="166"/>
    </location>
</feature>
<dbReference type="PANTHER" id="PTHR42823:SF3">
    <property type="entry name" value="ATP SYNTHASE SUBUNIT A, CHLOROPLASTIC"/>
    <property type="match status" value="1"/>
</dbReference>
<evidence type="ECO:0000256" key="2">
    <source>
        <dbReference type="ARBA" id="ARBA00006810"/>
    </source>
</evidence>
<evidence type="ECO:0000256" key="3">
    <source>
        <dbReference type="ARBA" id="ARBA00022448"/>
    </source>
</evidence>
<comment type="caution">
    <text evidence="12">The sequence shown here is derived from an EMBL/GenBank/DDBJ whole genome shotgun (WGS) entry which is preliminary data.</text>
</comment>
<dbReference type="SUPFAM" id="SSF81336">
    <property type="entry name" value="F1F0 ATP synthase subunit A"/>
    <property type="match status" value="1"/>
</dbReference>
<keyword evidence="4" id="KW-0138">CF(0)</keyword>
<dbReference type="GO" id="GO:0046933">
    <property type="term" value="F:proton-transporting ATP synthase activity, rotational mechanism"/>
    <property type="evidence" value="ECO:0007669"/>
    <property type="project" value="TreeGrafter"/>
</dbReference>
<evidence type="ECO:0000313" key="12">
    <source>
        <dbReference type="EMBL" id="EKC76205.1"/>
    </source>
</evidence>
<evidence type="ECO:0000256" key="8">
    <source>
        <dbReference type="ARBA" id="ARBA00023065"/>
    </source>
</evidence>
<organism evidence="12">
    <name type="scientific">human gut metagenome</name>
    <dbReference type="NCBI Taxonomy" id="408170"/>
    <lineage>
        <taxon>unclassified sequences</taxon>
        <taxon>metagenomes</taxon>
        <taxon>organismal metagenomes</taxon>
    </lineage>
</organism>
<dbReference type="Pfam" id="PF00119">
    <property type="entry name" value="ATP-synt_A"/>
    <property type="match status" value="1"/>
</dbReference>
<keyword evidence="10" id="KW-0066">ATP synthesis</keyword>
<accession>K1UD82</accession>
<dbReference type="Gene3D" id="1.20.120.220">
    <property type="entry name" value="ATP synthase, F0 complex, subunit A"/>
    <property type="match status" value="1"/>
</dbReference>
<dbReference type="InterPro" id="IPR035908">
    <property type="entry name" value="F0_ATP_A_sf"/>
</dbReference>
<feature type="transmembrane region" description="Helical" evidence="11">
    <location>
        <begin position="186"/>
        <end position="214"/>
    </location>
</feature>
<keyword evidence="5 11" id="KW-0812">Transmembrane</keyword>
<dbReference type="PANTHER" id="PTHR42823">
    <property type="entry name" value="ATP SYNTHASE SUBUNIT A, CHLOROPLASTIC"/>
    <property type="match status" value="1"/>
</dbReference>
<evidence type="ECO:0000256" key="5">
    <source>
        <dbReference type="ARBA" id="ARBA00022692"/>
    </source>
</evidence>
<evidence type="ECO:0000256" key="1">
    <source>
        <dbReference type="ARBA" id="ARBA00004141"/>
    </source>
</evidence>
<evidence type="ECO:0000256" key="7">
    <source>
        <dbReference type="ARBA" id="ARBA00022989"/>
    </source>
</evidence>
<dbReference type="PROSITE" id="PS00449">
    <property type="entry name" value="ATPASE_A"/>
    <property type="match status" value="1"/>
</dbReference>
<proteinExistence type="inferred from homology"/>
<evidence type="ECO:0000256" key="11">
    <source>
        <dbReference type="SAM" id="Phobius"/>
    </source>
</evidence>
<evidence type="ECO:0000256" key="9">
    <source>
        <dbReference type="ARBA" id="ARBA00023136"/>
    </source>
</evidence>
<keyword evidence="9 11" id="KW-0472">Membrane</keyword>
<dbReference type="EMBL" id="AJWZ01000649">
    <property type="protein sequence ID" value="EKC76205.1"/>
    <property type="molecule type" value="Genomic_DNA"/>
</dbReference>
<gene>
    <name evidence="12" type="ORF">OBE_00958</name>
</gene>
<dbReference type="GO" id="GO:0042777">
    <property type="term" value="P:proton motive force-driven plasma membrane ATP synthesis"/>
    <property type="evidence" value="ECO:0007669"/>
    <property type="project" value="TreeGrafter"/>
</dbReference>
<reference evidence="12" key="1">
    <citation type="journal article" date="2013" name="Environ. Microbiol.">
        <title>Microbiota from the distal guts of lean and obese adolescents exhibit partial functional redundancy besides clear differences in community structure.</title>
        <authorList>
            <person name="Ferrer M."/>
            <person name="Ruiz A."/>
            <person name="Lanza F."/>
            <person name="Haange S.B."/>
            <person name="Oberbach A."/>
            <person name="Till H."/>
            <person name="Bargiela R."/>
            <person name="Campoy C."/>
            <person name="Segura M.T."/>
            <person name="Richter M."/>
            <person name="von Bergen M."/>
            <person name="Seifert J."/>
            <person name="Suarez A."/>
        </authorList>
    </citation>
    <scope>NUCLEOTIDE SEQUENCE</scope>
</reference>
<feature type="transmembrane region" description="Helical" evidence="11">
    <location>
        <begin position="15"/>
        <end position="36"/>
    </location>
</feature>
<dbReference type="GO" id="GO:0045259">
    <property type="term" value="C:proton-transporting ATP synthase complex"/>
    <property type="evidence" value="ECO:0007669"/>
    <property type="project" value="UniProtKB-KW"/>
</dbReference>
<keyword evidence="7 11" id="KW-1133">Transmembrane helix</keyword>
<dbReference type="InterPro" id="IPR045082">
    <property type="entry name" value="ATP_syn_F0_a_bact/chloroplast"/>
</dbReference>
<name>K1UD82_9ZZZZ</name>
<evidence type="ECO:0000256" key="10">
    <source>
        <dbReference type="ARBA" id="ARBA00023310"/>
    </source>
</evidence>
<sequence length="220" mass="24185">MGETNVLFSIGPLEVTGAVVTMWVIIAVLALLSWLATRRLRDVPGPLQNAAEMAVEKLQGFYGGILGPANARRYFPMMATFFIFIVVSNYIGLLPGAGQVFTVPTATLSVTAGLSIIAFCMTHTVGIQRRGLGGYLKSFIKPFLLMLPLNLIEQIVRPFSLALRLYGNLYGEEMVTHELGNLFPLVLPLLMQVLSLLFCLIQAVVFTMLLSIYIEEAIEE</sequence>